<proteinExistence type="inferred from homology"/>
<dbReference type="InterPro" id="IPR008928">
    <property type="entry name" value="6-hairpin_glycosidase_sf"/>
</dbReference>
<evidence type="ECO:0000256" key="1">
    <source>
        <dbReference type="ARBA" id="ARBA00000966"/>
    </source>
</evidence>
<comment type="caution">
    <text evidence="11">The sequence shown here is derived from an EMBL/GenBank/DDBJ whole genome shotgun (WGS) entry which is preliminary data.</text>
</comment>
<keyword evidence="3 8" id="KW-0378">Hydrolase</keyword>
<dbReference type="PROSITE" id="PS00698">
    <property type="entry name" value="GH9_3"/>
    <property type="match status" value="1"/>
</dbReference>
<keyword evidence="5 8" id="KW-0119">Carbohydrate metabolism</keyword>
<name>A0A8H3WYD7_GIGMA</name>
<evidence type="ECO:0000256" key="8">
    <source>
        <dbReference type="PROSITE-ProRule" id="PRU10060"/>
    </source>
</evidence>
<comment type="catalytic activity">
    <reaction evidence="1 9">
        <text>Endohydrolysis of (1-&gt;4)-beta-D-glucosidic linkages in cellulose, lichenin and cereal beta-D-glucans.</text>
        <dbReference type="EC" id="3.2.1.4"/>
    </reaction>
</comment>
<evidence type="ECO:0000256" key="2">
    <source>
        <dbReference type="ARBA" id="ARBA00007072"/>
    </source>
</evidence>
<gene>
    <name evidence="11" type="ORF">F8M41_012867</name>
</gene>
<dbReference type="SUPFAM" id="SSF48208">
    <property type="entry name" value="Six-hairpin glycosidases"/>
    <property type="match status" value="1"/>
</dbReference>
<dbReference type="OrthoDB" id="10257085at2759"/>
<comment type="similarity">
    <text evidence="2 8 9">Belongs to the glycosyl hydrolase 9 (cellulase E) family.</text>
</comment>
<reference evidence="11 12" key="1">
    <citation type="journal article" date="2019" name="Environ. Microbiol.">
        <title>At the nexus of three kingdoms: the genome of the mycorrhizal fungus Gigaspora margarita provides insights into plant, endobacterial and fungal interactions.</title>
        <authorList>
            <person name="Venice F."/>
            <person name="Ghignone S."/>
            <person name="Salvioli di Fossalunga A."/>
            <person name="Amselem J."/>
            <person name="Novero M."/>
            <person name="Xianan X."/>
            <person name="Sedzielewska Toro K."/>
            <person name="Morin E."/>
            <person name="Lipzen A."/>
            <person name="Grigoriev I.V."/>
            <person name="Henrissat B."/>
            <person name="Martin F.M."/>
            <person name="Bonfante P."/>
        </authorList>
    </citation>
    <scope>NUCLEOTIDE SEQUENCE [LARGE SCALE GENOMIC DNA]</scope>
    <source>
        <strain evidence="11 12">BEG34</strain>
    </source>
</reference>
<feature type="active site" evidence="8">
    <location>
        <position position="483"/>
    </location>
</feature>
<keyword evidence="6 8" id="KW-0326">Glycosidase</keyword>
<organism evidence="11 12">
    <name type="scientific">Gigaspora margarita</name>
    <dbReference type="NCBI Taxonomy" id="4874"/>
    <lineage>
        <taxon>Eukaryota</taxon>
        <taxon>Fungi</taxon>
        <taxon>Fungi incertae sedis</taxon>
        <taxon>Mucoromycota</taxon>
        <taxon>Glomeromycotina</taxon>
        <taxon>Glomeromycetes</taxon>
        <taxon>Diversisporales</taxon>
        <taxon>Gigasporaceae</taxon>
        <taxon>Gigaspora</taxon>
    </lineage>
</organism>
<dbReference type="PANTHER" id="PTHR22298">
    <property type="entry name" value="ENDO-1,4-BETA-GLUCANASE"/>
    <property type="match status" value="1"/>
</dbReference>
<evidence type="ECO:0000313" key="12">
    <source>
        <dbReference type="Proteomes" id="UP000439903"/>
    </source>
</evidence>
<evidence type="ECO:0000256" key="5">
    <source>
        <dbReference type="ARBA" id="ARBA00023277"/>
    </source>
</evidence>
<dbReference type="EC" id="3.2.1.4" evidence="9"/>
<dbReference type="GO" id="GO:0030245">
    <property type="term" value="P:cellulose catabolic process"/>
    <property type="evidence" value="ECO:0007669"/>
    <property type="project" value="UniProtKB-KW"/>
</dbReference>
<keyword evidence="4 9" id="KW-0136">Cellulose degradation</keyword>
<dbReference type="InterPro" id="IPR001701">
    <property type="entry name" value="Glyco_hydro_9"/>
</dbReference>
<evidence type="ECO:0000313" key="11">
    <source>
        <dbReference type="EMBL" id="KAF0374367.1"/>
    </source>
</evidence>
<evidence type="ECO:0000259" key="10">
    <source>
        <dbReference type="Pfam" id="PF00759"/>
    </source>
</evidence>
<dbReference type="GO" id="GO:0008810">
    <property type="term" value="F:cellulase activity"/>
    <property type="evidence" value="ECO:0007669"/>
    <property type="project" value="UniProtKB-EC"/>
</dbReference>
<dbReference type="Pfam" id="PF00759">
    <property type="entry name" value="Glyco_hydro_9"/>
    <property type="match status" value="1"/>
</dbReference>
<keyword evidence="7 8" id="KW-0624">Polysaccharide degradation</keyword>
<sequence length="512" mass="57122">MKSFLKSLKDSQKPIQAKLQSLTSINAQPLTSTNAQPLTSTSVQPFSCENIPGIPQNGNEYSKLLGHSLYFFEAQRSGVLPANNRVPWRHNSALTDGHDVGLDLTGGYYDAGDYLKFTLPLSWSLSIVSWGALEWFDGYQLSGQTGYLYDMVKWGTDWLLKAHPKPNVLYVEVGIDTVDHDYWGPDTGMPYPRPSLCIDASRHGTDVAAEAAAALASASLLFRTKFNQPDYANLLLQHAVDLFNFAETKPHQVYTVAVPQAKEAYESSRYDDKLVFAALWLFQATNQIGYLDRAIHYFNEFSQDEWTSAINWDDHSGSNYILLAMLTEKVGRDCSPWKEEAEKYLDGMVSQKHKECHHTHGGLLWLKGDSDSASLNVALNISFALLVYARHATTSHKTRSYTNFALSQIDYLLGKNPLNKVYVVGAHHSSPKNPHHAGASGGTDIGNISHPPVSKYVLYGAVVGGPDKKDKYNDDREDYARSEVTLDYNAPFQSLMAYQVMHANYPPPYLAY</sequence>
<evidence type="ECO:0000256" key="9">
    <source>
        <dbReference type="RuleBase" id="RU361166"/>
    </source>
</evidence>
<feature type="domain" description="Glycoside hydrolase family 9" evidence="10">
    <location>
        <begin position="61"/>
        <end position="495"/>
    </location>
</feature>
<dbReference type="EMBL" id="WTPW01002614">
    <property type="protein sequence ID" value="KAF0374367.1"/>
    <property type="molecule type" value="Genomic_DNA"/>
</dbReference>
<evidence type="ECO:0000256" key="3">
    <source>
        <dbReference type="ARBA" id="ARBA00022801"/>
    </source>
</evidence>
<evidence type="ECO:0000256" key="7">
    <source>
        <dbReference type="ARBA" id="ARBA00023326"/>
    </source>
</evidence>
<dbReference type="InterPro" id="IPR033126">
    <property type="entry name" value="Glyco_hydro_9_Asp/Glu_AS"/>
</dbReference>
<dbReference type="AlphaFoldDB" id="A0A8H3WYD7"/>
<evidence type="ECO:0000256" key="4">
    <source>
        <dbReference type="ARBA" id="ARBA00023001"/>
    </source>
</evidence>
<protein>
    <recommendedName>
        <fullName evidence="9">Endoglucanase</fullName>
        <ecNumber evidence="9">3.2.1.4</ecNumber>
    </recommendedName>
</protein>
<evidence type="ECO:0000256" key="6">
    <source>
        <dbReference type="ARBA" id="ARBA00023295"/>
    </source>
</evidence>
<keyword evidence="12" id="KW-1185">Reference proteome</keyword>
<accession>A0A8H3WYD7</accession>
<dbReference type="InterPro" id="IPR012341">
    <property type="entry name" value="6hp_glycosidase-like_sf"/>
</dbReference>
<dbReference type="Proteomes" id="UP000439903">
    <property type="component" value="Unassembled WGS sequence"/>
</dbReference>
<dbReference type="Gene3D" id="1.50.10.10">
    <property type="match status" value="1"/>
</dbReference>
<feature type="active site" evidence="8">
    <location>
        <position position="474"/>
    </location>
</feature>